<keyword evidence="1" id="KW-0175">Coiled coil</keyword>
<dbReference type="Pfam" id="PF10368">
    <property type="entry name" value="YkyA"/>
    <property type="match status" value="1"/>
</dbReference>
<dbReference type="Proteomes" id="UP000831537">
    <property type="component" value="Chromosome"/>
</dbReference>
<feature type="coiled-coil region" evidence="1">
    <location>
        <begin position="48"/>
        <end position="140"/>
    </location>
</feature>
<name>A0ABY4GMJ9_9BACI</name>
<dbReference type="InterPro" id="IPR019454">
    <property type="entry name" value="Lipoprot_YkyA-like"/>
</dbReference>
<dbReference type="InterPro" id="IPR036785">
    <property type="entry name" value="YkyA-like_sf"/>
</dbReference>
<reference evidence="3 4" key="1">
    <citation type="submission" date="2022-04" db="EMBL/GenBank/DDBJ databases">
        <title>Gracilibacillus sp. isolated from saltern.</title>
        <authorList>
            <person name="Won M."/>
            <person name="Lee C.-M."/>
            <person name="Woen H.-Y."/>
            <person name="Kwon S.-W."/>
        </authorList>
    </citation>
    <scope>NUCLEOTIDE SEQUENCE [LARGE SCALE GENOMIC DNA]</scope>
    <source>
        <strain evidence="3 4">SSPM10-3</strain>
    </source>
</reference>
<dbReference type="PROSITE" id="PS51257">
    <property type="entry name" value="PROKAR_LIPOPROTEIN"/>
    <property type="match status" value="1"/>
</dbReference>
<evidence type="ECO:0000256" key="2">
    <source>
        <dbReference type="SAM" id="SignalP"/>
    </source>
</evidence>
<evidence type="ECO:0000313" key="4">
    <source>
        <dbReference type="Proteomes" id="UP000831537"/>
    </source>
</evidence>
<keyword evidence="4" id="KW-1185">Reference proteome</keyword>
<keyword evidence="2" id="KW-0732">Signal</keyword>
<dbReference type="Gene3D" id="1.20.120.570">
    <property type="entry name" value="YkyA-like"/>
    <property type="match status" value="1"/>
</dbReference>
<feature type="chain" id="PRO_5047193687" evidence="2">
    <location>
        <begin position="25"/>
        <end position="214"/>
    </location>
</feature>
<gene>
    <name evidence="3" type="ORF">MUN87_00595</name>
</gene>
<evidence type="ECO:0000313" key="3">
    <source>
        <dbReference type="EMBL" id="UOQ85439.1"/>
    </source>
</evidence>
<dbReference type="EMBL" id="CP095071">
    <property type="protein sequence ID" value="UOQ85439.1"/>
    <property type="molecule type" value="Genomic_DNA"/>
</dbReference>
<protein>
    <submittedName>
        <fullName evidence="3">YkyA family protein</fullName>
    </submittedName>
</protein>
<accession>A0ABY4GMJ9</accession>
<organism evidence="3 4">
    <name type="scientific">Gracilibacillus salinarum</name>
    <dbReference type="NCBI Taxonomy" id="2932255"/>
    <lineage>
        <taxon>Bacteria</taxon>
        <taxon>Bacillati</taxon>
        <taxon>Bacillota</taxon>
        <taxon>Bacilli</taxon>
        <taxon>Bacillales</taxon>
        <taxon>Bacillaceae</taxon>
        <taxon>Gracilibacillus</taxon>
    </lineage>
</organism>
<proteinExistence type="predicted"/>
<dbReference type="SUPFAM" id="SSF140423">
    <property type="entry name" value="MW0975(SA0943)-like"/>
    <property type="match status" value="1"/>
</dbReference>
<dbReference type="RefSeq" id="WP_244744576.1">
    <property type="nucleotide sequence ID" value="NZ_CP095071.1"/>
</dbReference>
<feature type="signal peptide" evidence="2">
    <location>
        <begin position="1"/>
        <end position="24"/>
    </location>
</feature>
<evidence type="ECO:0000256" key="1">
    <source>
        <dbReference type="SAM" id="Coils"/>
    </source>
</evidence>
<sequence length="214" mass="25212">MRRLLLATFLLVLFLAGCSGDSVANDMYEHLEQTVELEQPFAEQQEPFSALEQEEQDLYNQIIELSADEMDKITSLSDQAIATIEERKQLLQTELDSMNKAEEEFTKVKEYVEDLDEEPKKVAQELVDTMEQRYEAYQQLHDAYVSSLEQDQKLYELFKKEDLKEEDLRSQIETVNQSYDKVMEHNTNFNELTDTYNQLKQNFYDAVELNVVYE</sequence>